<evidence type="ECO:0000313" key="2">
    <source>
        <dbReference type="EMBL" id="GGL48814.1"/>
    </source>
</evidence>
<keyword evidence="5" id="KW-1185">Reference proteome</keyword>
<feature type="region of interest" description="Disordered" evidence="1">
    <location>
        <begin position="1"/>
        <end position="256"/>
    </location>
</feature>
<protein>
    <submittedName>
        <fullName evidence="3">Uncharacterized protein</fullName>
    </submittedName>
</protein>
<dbReference type="AlphaFoldDB" id="A0A846LN19"/>
<feature type="compositionally biased region" description="Basic and acidic residues" evidence="1">
    <location>
        <begin position="24"/>
        <end position="45"/>
    </location>
</feature>
<evidence type="ECO:0000256" key="1">
    <source>
        <dbReference type="SAM" id="MobiDB-lite"/>
    </source>
</evidence>
<gene>
    <name evidence="3" type="ORF">FB380_001194</name>
    <name evidence="2" type="ORF">GCM10011589_01640</name>
</gene>
<sequence length="338" mass="35660">MPEVWVEGPEVRAGGPAADAGGPEVDRLPGLGHDHPGRPRGGLRERRQRQPVHRGRDRATPAERGAVRAAAPGRRPPVHAAQPAEQQPHRGGQPGRARGQPGGGGEQVDGEVGGELDRRLQLVVHGRRHGGGRCPPRDRGDRGGRPERRRPGRGPVRAVGQPVDPQRRRPPGQVRTVPAGAPGGGTTGELTAPGARRAHRDVVVRGRGGRHAQHAARQADRQPERQVGGVRRRGVGAEQPEPAGVPGDGQLGRPDRCQLDRHVLPSREVVAAAGEGAAGKGEVTDDGARGPLFRTPPHDRVTQPLPDPSAAVDDPPPDPGTSRHHRTKGQVSTVLADR</sequence>
<dbReference type="EMBL" id="JAAMPA010000001">
    <property type="protein sequence ID" value="NIH66748.1"/>
    <property type="molecule type" value="Genomic_DNA"/>
</dbReference>
<comment type="caution">
    <text evidence="3">The sequence shown here is derived from an EMBL/GenBank/DDBJ whole genome shotgun (WGS) entry which is preliminary data.</text>
</comment>
<evidence type="ECO:0000313" key="5">
    <source>
        <dbReference type="Proteomes" id="UP000648663"/>
    </source>
</evidence>
<dbReference type="Proteomes" id="UP000552836">
    <property type="component" value="Unassembled WGS sequence"/>
</dbReference>
<reference evidence="3 4" key="3">
    <citation type="submission" date="2020-02" db="EMBL/GenBank/DDBJ databases">
        <title>Sequencing the genomes of 1000 actinobacteria strains.</title>
        <authorList>
            <person name="Klenk H.-P."/>
        </authorList>
    </citation>
    <scope>NUCLEOTIDE SEQUENCE [LARGE SCALE GENOMIC DNA]</scope>
    <source>
        <strain evidence="3 4">DSM 45201</strain>
    </source>
</reference>
<reference evidence="2" key="1">
    <citation type="journal article" date="2014" name="Int. J. Syst. Evol. Microbiol.">
        <title>Complete genome of a new Firmicutes species belonging to the dominant human colonic microbiota ('Ruminococcus bicirculans') reveals two chromosomes and a selective capacity to utilize plant glucans.</title>
        <authorList>
            <consortium name="NISC Comparative Sequencing Program"/>
            <person name="Wegmann U."/>
            <person name="Louis P."/>
            <person name="Goesmann A."/>
            <person name="Henrissat B."/>
            <person name="Duncan S.H."/>
            <person name="Flint H.J."/>
        </authorList>
    </citation>
    <scope>NUCLEOTIDE SEQUENCE</scope>
    <source>
        <strain evidence="2">CGMCC 4.5581</strain>
    </source>
</reference>
<name>A0A846LN19_9ACTN</name>
<organism evidence="3 4">
    <name type="scientific">Modestobacter marinus</name>
    <dbReference type="NCBI Taxonomy" id="477641"/>
    <lineage>
        <taxon>Bacteria</taxon>
        <taxon>Bacillati</taxon>
        <taxon>Actinomycetota</taxon>
        <taxon>Actinomycetes</taxon>
        <taxon>Geodermatophilales</taxon>
        <taxon>Geodermatophilaceae</taxon>
        <taxon>Modestobacter</taxon>
    </lineage>
</organism>
<evidence type="ECO:0000313" key="3">
    <source>
        <dbReference type="EMBL" id="NIH66748.1"/>
    </source>
</evidence>
<reference evidence="5" key="2">
    <citation type="journal article" date="2019" name="Int. J. Syst. Evol. Microbiol.">
        <title>The Global Catalogue of Microorganisms (GCM) 10K type strain sequencing project: providing services to taxonomists for standard genome sequencing and annotation.</title>
        <authorList>
            <consortium name="The Broad Institute Genomics Platform"/>
            <consortium name="The Broad Institute Genome Sequencing Center for Infectious Disease"/>
            <person name="Wu L."/>
            <person name="Ma J."/>
        </authorList>
    </citation>
    <scope>NUCLEOTIDE SEQUENCE [LARGE SCALE GENOMIC DNA]</scope>
    <source>
        <strain evidence="5">CGMCC 4.5581</strain>
    </source>
</reference>
<feature type="compositionally biased region" description="Low complexity" evidence="1">
    <location>
        <begin position="62"/>
        <end position="99"/>
    </location>
</feature>
<feature type="compositionally biased region" description="Low complexity" evidence="1">
    <location>
        <begin position="13"/>
        <end position="23"/>
    </location>
</feature>
<feature type="compositionally biased region" description="Basic and acidic residues" evidence="1">
    <location>
        <begin position="135"/>
        <end position="146"/>
    </location>
</feature>
<dbReference type="EMBL" id="BMMI01000001">
    <property type="protein sequence ID" value="GGL48814.1"/>
    <property type="molecule type" value="Genomic_DNA"/>
</dbReference>
<accession>A0A846LN19</accession>
<proteinExistence type="predicted"/>
<feature type="compositionally biased region" description="Basic residues" evidence="1">
    <location>
        <begin position="46"/>
        <end position="56"/>
    </location>
</feature>
<feature type="compositionally biased region" description="Polar residues" evidence="1">
    <location>
        <begin position="329"/>
        <end position="338"/>
    </location>
</feature>
<feature type="region of interest" description="Disordered" evidence="1">
    <location>
        <begin position="269"/>
        <end position="338"/>
    </location>
</feature>
<dbReference type="Proteomes" id="UP000648663">
    <property type="component" value="Unassembled WGS sequence"/>
</dbReference>
<reference evidence="2" key="4">
    <citation type="submission" date="2024-05" db="EMBL/GenBank/DDBJ databases">
        <authorList>
            <person name="Sun Q."/>
            <person name="Zhou Y."/>
        </authorList>
    </citation>
    <scope>NUCLEOTIDE SEQUENCE</scope>
    <source>
        <strain evidence="2">CGMCC 4.5581</strain>
    </source>
</reference>
<evidence type="ECO:0000313" key="4">
    <source>
        <dbReference type="Proteomes" id="UP000552836"/>
    </source>
</evidence>